<dbReference type="Proteomes" id="UP000696931">
    <property type="component" value="Unassembled WGS sequence"/>
</dbReference>
<dbReference type="EC" id="6.1.1.19" evidence="10"/>
<dbReference type="SUPFAM" id="SSF52374">
    <property type="entry name" value="Nucleotidylyl transferase"/>
    <property type="match status" value="1"/>
</dbReference>
<feature type="domain" description="DALR anticodon binding" evidence="12">
    <location>
        <begin position="453"/>
        <end position="570"/>
    </location>
</feature>
<dbReference type="Gene3D" id="3.40.50.620">
    <property type="entry name" value="HUPs"/>
    <property type="match status" value="1"/>
</dbReference>
<dbReference type="SMART" id="SM01016">
    <property type="entry name" value="Arg_tRNA_synt_N"/>
    <property type="match status" value="1"/>
</dbReference>
<evidence type="ECO:0000256" key="1">
    <source>
        <dbReference type="ARBA" id="ARBA00004496"/>
    </source>
</evidence>
<dbReference type="PANTHER" id="PTHR11956">
    <property type="entry name" value="ARGINYL-TRNA SYNTHETASE"/>
    <property type="match status" value="1"/>
</dbReference>
<keyword evidence="3 10" id="KW-0963">Cytoplasm</keyword>
<keyword evidence="5 10" id="KW-0547">Nucleotide-binding</keyword>
<accession>A0A933W2J1</accession>
<dbReference type="GO" id="GO:0004814">
    <property type="term" value="F:arginine-tRNA ligase activity"/>
    <property type="evidence" value="ECO:0007669"/>
    <property type="project" value="UniProtKB-UniRule"/>
</dbReference>
<reference evidence="14" key="1">
    <citation type="submission" date="2020-07" db="EMBL/GenBank/DDBJ databases">
        <title>Huge and variable diversity of episymbiotic CPR bacteria and DPANN archaea in groundwater ecosystems.</title>
        <authorList>
            <person name="He C.Y."/>
            <person name="Keren R."/>
            <person name="Whittaker M."/>
            <person name="Farag I.F."/>
            <person name="Doudna J."/>
            <person name="Cate J.H.D."/>
            <person name="Banfield J.F."/>
        </authorList>
    </citation>
    <scope>NUCLEOTIDE SEQUENCE</scope>
    <source>
        <strain evidence="14">NC_groundwater_1813_Pr3_B-0.1um_71_17</strain>
    </source>
</reference>
<dbReference type="InterPro" id="IPR005148">
    <property type="entry name" value="Arg-tRNA-synth_N"/>
</dbReference>
<dbReference type="PRINTS" id="PR01038">
    <property type="entry name" value="TRNASYNTHARG"/>
</dbReference>
<evidence type="ECO:0000256" key="4">
    <source>
        <dbReference type="ARBA" id="ARBA00022598"/>
    </source>
</evidence>
<sequence length="578" mass="63001">MVWTELRAAVAAALDAAGLATPERLARLDFAIPRDPAHGDWTTNFCMLVAKEAGMPPRAIADAIVKHFPADHPVIGAVEVAGAGFLNFRYRDSFTASLPARILAEGEAFGRSDFGAGEKILVEFVSANPTGPMNIVSARAAAVGAAIVAVLNAAGWEAASEFYVNDAGNQVDLLGASLKARFRARIGEDGTLPEGGYQGEYLATLAAELPEAEARAALASGDAAWWRAQALERMIAWQQRDLARYGVTFDRWFRESTLHESGAVDETKRALDARGVTYQSVKPLGVSEAAQARVDSEEGASAGDAPATWLKTHDHGDDMDRVIVRADGRPTYLLPDIAYPRDKRARGYRRAINLWGPDHHAYVTTLTSALAALGLEDDFLKVQIVQYVKLMQGDEEVKMSKRLGQFETLADLVDEVGADCARFFFLQLSSNAHLKFDMQKAKEKNDTNPAYYVQYAHARCCSPARKGAERGLAAETGAPGPLTAAEEVALVRKLSTFPEVVRGAAAAREPHRVPTYLMELSAELHRYYHNCPVLKAEPEVARHRLRVHDAVRQVLRNGLALMGVSAPERLEREEEAES</sequence>
<dbReference type="Gene3D" id="3.30.1360.70">
    <property type="entry name" value="Arginyl tRNA synthetase N-terminal domain"/>
    <property type="match status" value="1"/>
</dbReference>
<evidence type="ECO:0000256" key="5">
    <source>
        <dbReference type="ARBA" id="ARBA00022741"/>
    </source>
</evidence>
<organism evidence="14 15">
    <name type="scientific">Eiseniibacteriota bacterium</name>
    <dbReference type="NCBI Taxonomy" id="2212470"/>
    <lineage>
        <taxon>Bacteria</taxon>
        <taxon>Candidatus Eiseniibacteriota</taxon>
    </lineage>
</organism>
<name>A0A933W2J1_UNCEI</name>
<dbReference type="HAMAP" id="MF_00123">
    <property type="entry name" value="Arg_tRNA_synth"/>
    <property type="match status" value="1"/>
</dbReference>
<dbReference type="InterPro" id="IPR014729">
    <property type="entry name" value="Rossmann-like_a/b/a_fold"/>
</dbReference>
<evidence type="ECO:0000313" key="15">
    <source>
        <dbReference type="Proteomes" id="UP000696931"/>
    </source>
</evidence>
<dbReference type="SUPFAM" id="SSF55190">
    <property type="entry name" value="Arginyl-tRNA synthetase (ArgRS), N-terminal 'additional' domain"/>
    <property type="match status" value="1"/>
</dbReference>
<dbReference type="InterPro" id="IPR035684">
    <property type="entry name" value="ArgRS_core"/>
</dbReference>
<dbReference type="InterPro" id="IPR009080">
    <property type="entry name" value="tRNAsynth_Ia_anticodon-bd"/>
</dbReference>
<evidence type="ECO:0000256" key="9">
    <source>
        <dbReference type="ARBA" id="ARBA00049339"/>
    </source>
</evidence>
<dbReference type="InterPro" id="IPR001278">
    <property type="entry name" value="Arg-tRNA-ligase"/>
</dbReference>
<keyword evidence="8 10" id="KW-0030">Aminoacyl-tRNA synthetase</keyword>
<gene>
    <name evidence="10" type="primary">argS</name>
    <name evidence="14" type="ORF">HZA61_05470</name>
</gene>
<evidence type="ECO:0000256" key="11">
    <source>
        <dbReference type="RuleBase" id="RU363038"/>
    </source>
</evidence>
<dbReference type="GO" id="GO:0006420">
    <property type="term" value="P:arginyl-tRNA aminoacylation"/>
    <property type="evidence" value="ECO:0007669"/>
    <property type="project" value="UniProtKB-UniRule"/>
</dbReference>
<dbReference type="Pfam" id="PF03485">
    <property type="entry name" value="Arg_tRNA_synt_N"/>
    <property type="match status" value="1"/>
</dbReference>
<dbReference type="InterPro" id="IPR036695">
    <property type="entry name" value="Arg-tRNA-synth_N_sf"/>
</dbReference>
<evidence type="ECO:0000256" key="6">
    <source>
        <dbReference type="ARBA" id="ARBA00022840"/>
    </source>
</evidence>
<evidence type="ECO:0000256" key="7">
    <source>
        <dbReference type="ARBA" id="ARBA00022917"/>
    </source>
</evidence>
<evidence type="ECO:0000313" key="14">
    <source>
        <dbReference type="EMBL" id="MBI5168913.1"/>
    </source>
</evidence>
<evidence type="ECO:0000259" key="13">
    <source>
        <dbReference type="SMART" id="SM01016"/>
    </source>
</evidence>
<dbReference type="Pfam" id="PF00750">
    <property type="entry name" value="tRNA-synt_1d"/>
    <property type="match status" value="1"/>
</dbReference>
<dbReference type="PANTHER" id="PTHR11956:SF5">
    <property type="entry name" value="ARGININE--TRNA LIGASE, CYTOPLASMIC"/>
    <property type="match status" value="1"/>
</dbReference>
<dbReference type="FunFam" id="1.10.730.10:FF:000008">
    <property type="entry name" value="Arginine--tRNA ligase"/>
    <property type="match status" value="1"/>
</dbReference>
<evidence type="ECO:0000259" key="12">
    <source>
        <dbReference type="SMART" id="SM00836"/>
    </source>
</evidence>
<comment type="similarity">
    <text evidence="2 10 11">Belongs to the class-I aminoacyl-tRNA synthetase family.</text>
</comment>
<keyword evidence="7 10" id="KW-0648">Protein biosynthesis</keyword>
<dbReference type="InterPro" id="IPR008909">
    <property type="entry name" value="DALR_anticod-bd"/>
</dbReference>
<dbReference type="SMART" id="SM00836">
    <property type="entry name" value="DALR_1"/>
    <property type="match status" value="1"/>
</dbReference>
<dbReference type="SUPFAM" id="SSF47323">
    <property type="entry name" value="Anticodon-binding domain of a subclass of class I aminoacyl-tRNA synthetases"/>
    <property type="match status" value="1"/>
</dbReference>
<dbReference type="Pfam" id="PF05746">
    <property type="entry name" value="DALR_1"/>
    <property type="match status" value="1"/>
</dbReference>
<comment type="caution">
    <text evidence="14">The sequence shown here is derived from an EMBL/GenBank/DDBJ whole genome shotgun (WGS) entry which is preliminary data.</text>
</comment>
<evidence type="ECO:0000256" key="2">
    <source>
        <dbReference type="ARBA" id="ARBA00005594"/>
    </source>
</evidence>
<comment type="catalytic activity">
    <reaction evidence="9 10">
        <text>tRNA(Arg) + L-arginine + ATP = L-arginyl-tRNA(Arg) + AMP + diphosphate</text>
        <dbReference type="Rhea" id="RHEA:20301"/>
        <dbReference type="Rhea" id="RHEA-COMP:9658"/>
        <dbReference type="Rhea" id="RHEA-COMP:9673"/>
        <dbReference type="ChEBI" id="CHEBI:30616"/>
        <dbReference type="ChEBI" id="CHEBI:32682"/>
        <dbReference type="ChEBI" id="CHEBI:33019"/>
        <dbReference type="ChEBI" id="CHEBI:78442"/>
        <dbReference type="ChEBI" id="CHEBI:78513"/>
        <dbReference type="ChEBI" id="CHEBI:456215"/>
        <dbReference type="EC" id="6.1.1.19"/>
    </reaction>
</comment>
<keyword evidence="4 10" id="KW-0436">Ligase</keyword>
<dbReference type="GO" id="GO:0005737">
    <property type="term" value="C:cytoplasm"/>
    <property type="evidence" value="ECO:0007669"/>
    <property type="project" value="UniProtKB-SubCell"/>
</dbReference>
<proteinExistence type="inferred from homology"/>
<protein>
    <recommendedName>
        <fullName evidence="10">Arginine--tRNA ligase</fullName>
        <ecNumber evidence="10">6.1.1.19</ecNumber>
    </recommendedName>
    <alternativeName>
        <fullName evidence="10">Arginyl-tRNA synthetase</fullName>
        <shortName evidence="10">ArgRS</shortName>
    </alternativeName>
</protein>
<evidence type="ECO:0000256" key="10">
    <source>
        <dbReference type="HAMAP-Rule" id="MF_00123"/>
    </source>
</evidence>
<feature type="short sequence motif" description="'HIGH' region" evidence="10">
    <location>
        <begin position="127"/>
        <end position="137"/>
    </location>
</feature>
<dbReference type="GO" id="GO:0005524">
    <property type="term" value="F:ATP binding"/>
    <property type="evidence" value="ECO:0007669"/>
    <property type="project" value="UniProtKB-UniRule"/>
</dbReference>
<dbReference type="AlphaFoldDB" id="A0A933W2J1"/>
<comment type="subcellular location">
    <subcellularLocation>
        <location evidence="1 10">Cytoplasm</location>
    </subcellularLocation>
</comment>
<feature type="domain" description="Arginyl tRNA synthetase N-terminal" evidence="13">
    <location>
        <begin position="4"/>
        <end position="90"/>
    </location>
</feature>
<dbReference type="Gene3D" id="1.10.730.10">
    <property type="entry name" value="Isoleucyl-tRNA Synthetase, Domain 1"/>
    <property type="match status" value="1"/>
</dbReference>
<evidence type="ECO:0000256" key="8">
    <source>
        <dbReference type="ARBA" id="ARBA00023146"/>
    </source>
</evidence>
<comment type="subunit">
    <text evidence="10">Monomer.</text>
</comment>
<dbReference type="NCBIfam" id="TIGR00456">
    <property type="entry name" value="argS"/>
    <property type="match status" value="1"/>
</dbReference>
<keyword evidence="6 10" id="KW-0067">ATP-binding</keyword>
<evidence type="ECO:0000256" key="3">
    <source>
        <dbReference type="ARBA" id="ARBA00022490"/>
    </source>
</evidence>
<dbReference type="EMBL" id="JACRIW010000038">
    <property type="protein sequence ID" value="MBI5168913.1"/>
    <property type="molecule type" value="Genomic_DNA"/>
</dbReference>